<accession>I0ESC2</accession>
<reference evidence="3 4" key="1">
    <citation type="journal article" date="2013" name="PLoS ONE">
        <title>Sequence Divergence and Conservation in Genomes ofHelicobacter cetorum Strains from a Dolphin and a Whale.</title>
        <authorList>
            <person name="Kersulyte D."/>
            <person name="Rossi M."/>
            <person name="Berg D.E."/>
        </authorList>
    </citation>
    <scope>NUCLEOTIDE SEQUENCE [LARGE SCALE GENOMIC DNA]</scope>
    <source>
        <strain evidence="3 4">MIT 99-5656</strain>
    </source>
</reference>
<dbReference type="EMBL" id="CP003481">
    <property type="protein sequence ID" value="AFI05841.1"/>
    <property type="molecule type" value="Genomic_DNA"/>
</dbReference>
<sequence length="87" mass="10470">MIKGIVRTTIFEKELKRYGLSVELIKVLNYLIERQALPQKYNNHRLQGKYSDFYDCHVKPDLILIYRYKDDYLELARLGTHSELFKC</sequence>
<evidence type="ECO:0000256" key="2">
    <source>
        <dbReference type="PIRSR" id="PIRSR006156-1"/>
    </source>
</evidence>
<dbReference type="PIRSF" id="PIRSF006156">
    <property type="entry name" value="YafQ"/>
    <property type="match status" value="1"/>
</dbReference>
<dbReference type="GO" id="GO:0004521">
    <property type="term" value="F:RNA endonuclease activity"/>
    <property type="evidence" value="ECO:0007669"/>
    <property type="project" value="TreeGrafter"/>
</dbReference>
<dbReference type="GO" id="GO:0006402">
    <property type="term" value="P:mRNA catabolic process"/>
    <property type="evidence" value="ECO:0007669"/>
    <property type="project" value="TreeGrafter"/>
</dbReference>
<dbReference type="InterPro" id="IPR007712">
    <property type="entry name" value="RelE/ParE_toxin"/>
</dbReference>
<dbReference type="PANTHER" id="PTHR40588:SF1">
    <property type="entry name" value="MRNA INTERFERASE TOXIN YAFQ"/>
    <property type="match status" value="1"/>
</dbReference>
<gene>
    <name evidence="3" type="ordered locus">HCD_04135</name>
</gene>
<dbReference type="InterPro" id="IPR004386">
    <property type="entry name" value="Toxin_YafQ-like"/>
</dbReference>
<evidence type="ECO:0000313" key="3">
    <source>
        <dbReference type="EMBL" id="AFI05841.1"/>
    </source>
</evidence>
<evidence type="ECO:0008006" key="5">
    <source>
        <dbReference type="Google" id="ProtNLM"/>
    </source>
</evidence>
<dbReference type="STRING" id="1163745.HCD_04135"/>
<dbReference type="InterPro" id="IPR035093">
    <property type="entry name" value="RelE/ParE_toxin_dom_sf"/>
</dbReference>
<organism evidence="3 4">
    <name type="scientific">Helicobacter cetorum (strain ATCC BAA-540 / CCUG 52418 / MIT 99-5656)</name>
    <dbReference type="NCBI Taxonomy" id="1163745"/>
    <lineage>
        <taxon>Bacteria</taxon>
        <taxon>Pseudomonadati</taxon>
        <taxon>Campylobacterota</taxon>
        <taxon>Epsilonproteobacteria</taxon>
        <taxon>Campylobacterales</taxon>
        <taxon>Helicobacteraceae</taxon>
        <taxon>Helicobacter</taxon>
    </lineage>
</organism>
<dbReference type="Gene3D" id="3.30.2310.20">
    <property type="entry name" value="RelE-like"/>
    <property type="match status" value="1"/>
</dbReference>
<dbReference type="PATRIC" id="fig|1163745.3.peg.871"/>
<dbReference type="GO" id="GO:0006415">
    <property type="term" value="P:translational termination"/>
    <property type="evidence" value="ECO:0007669"/>
    <property type="project" value="TreeGrafter"/>
</dbReference>
<protein>
    <recommendedName>
        <fullName evidence="5">Addiction module toxin, RelE/StbE family protein</fullName>
    </recommendedName>
</protein>
<dbReference type="PANTHER" id="PTHR40588">
    <property type="entry name" value="MRNA INTERFERASE TOXIN YAFQ"/>
    <property type="match status" value="1"/>
</dbReference>
<evidence type="ECO:0000256" key="1">
    <source>
        <dbReference type="ARBA" id="ARBA00022649"/>
    </source>
</evidence>
<dbReference type="KEGG" id="hcm:HCD_04135"/>
<keyword evidence="4" id="KW-1185">Reference proteome</keyword>
<dbReference type="HOGENOM" id="CLU_161929_4_1_7"/>
<dbReference type="RefSeq" id="WP_014659348.1">
    <property type="nucleotide sequence ID" value="NC_017735.1"/>
</dbReference>
<proteinExistence type="predicted"/>
<dbReference type="Pfam" id="PF15738">
    <property type="entry name" value="YafQ_toxin"/>
    <property type="match status" value="1"/>
</dbReference>
<dbReference type="eggNOG" id="COG3041">
    <property type="taxonomic scope" value="Bacteria"/>
</dbReference>
<evidence type="ECO:0000313" key="4">
    <source>
        <dbReference type="Proteomes" id="UP000005013"/>
    </source>
</evidence>
<dbReference type="Proteomes" id="UP000005013">
    <property type="component" value="Chromosome"/>
</dbReference>
<dbReference type="NCBIfam" id="TIGR02385">
    <property type="entry name" value="RelE_StbE"/>
    <property type="match status" value="1"/>
</dbReference>
<dbReference type="AlphaFoldDB" id="I0ESC2"/>
<feature type="active site" description="Proton donor" evidence="2">
    <location>
        <position position="81"/>
    </location>
</feature>
<name>I0ESC2_HELCM</name>
<dbReference type="SUPFAM" id="SSF143011">
    <property type="entry name" value="RelE-like"/>
    <property type="match status" value="1"/>
</dbReference>
<dbReference type="OrthoDB" id="7030467at2"/>
<keyword evidence="1" id="KW-1277">Toxin-antitoxin system</keyword>